<dbReference type="OrthoDB" id="9794300at2"/>
<dbReference type="AlphaFoldDB" id="A0A1H6D4X7"/>
<evidence type="ECO:0000259" key="1">
    <source>
        <dbReference type="Pfam" id="PF01370"/>
    </source>
</evidence>
<dbReference type="GO" id="GO:0005737">
    <property type="term" value="C:cytoplasm"/>
    <property type="evidence" value="ECO:0007669"/>
    <property type="project" value="TreeGrafter"/>
</dbReference>
<keyword evidence="3" id="KW-1185">Reference proteome</keyword>
<dbReference type="Proteomes" id="UP000236743">
    <property type="component" value="Unassembled WGS sequence"/>
</dbReference>
<reference evidence="2 3" key="1">
    <citation type="submission" date="2016-10" db="EMBL/GenBank/DDBJ databases">
        <authorList>
            <person name="de Groot N.N."/>
        </authorList>
    </citation>
    <scope>NUCLEOTIDE SEQUENCE [LARGE SCALE GENOMIC DNA]</scope>
    <source>
        <strain evidence="2 3">DSM 26656</strain>
    </source>
</reference>
<dbReference type="EMBL" id="FNUY01000016">
    <property type="protein sequence ID" value="SEG80301.1"/>
    <property type="molecule type" value="Genomic_DNA"/>
</dbReference>
<dbReference type="InterPro" id="IPR051783">
    <property type="entry name" value="NAD(P)-dependent_oxidoreduct"/>
</dbReference>
<gene>
    <name evidence="2" type="ORF">SAMN04488115_11628</name>
</gene>
<evidence type="ECO:0000313" key="3">
    <source>
        <dbReference type="Proteomes" id="UP000236743"/>
    </source>
</evidence>
<evidence type="ECO:0000313" key="2">
    <source>
        <dbReference type="EMBL" id="SEG80301.1"/>
    </source>
</evidence>
<dbReference type="Pfam" id="PF01370">
    <property type="entry name" value="Epimerase"/>
    <property type="match status" value="1"/>
</dbReference>
<dbReference type="InterPro" id="IPR036291">
    <property type="entry name" value="NAD(P)-bd_dom_sf"/>
</dbReference>
<dbReference type="PANTHER" id="PTHR48079">
    <property type="entry name" value="PROTEIN YEEZ"/>
    <property type="match status" value="1"/>
</dbReference>
<organism evidence="2 3">
    <name type="scientific">Bosea lathyri</name>
    <dbReference type="NCBI Taxonomy" id="1036778"/>
    <lineage>
        <taxon>Bacteria</taxon>
        <taxon>Pseudomonadati</taxon>
        <taxon>Pseudomonadota</taxon>
        <taxon>Alphaproteobacteria</taxon>
        <taxon>Hyphomicrobiales</taxon>
        <taxon>Boseaceae</taxon>
        <taxon>Bosea</taxon>
    </lineage>
</organism>
<proteinExistence type="predicted"/>
<feature type="domain" description="NAD-dependent epimerase/dehydratase" evidence="1">
    <location>
        <begin position="7"/>
        <end position="202"/>
    </location>
</feature>
<dbReference type="PANTHER" id="PTHR48079:SF6">
    <property type="entry name" value="NAD(P)-BINDING DOMAIN-CONTAINING PROTEIN-RELATED"/>
    <property type="match status" value="1"/>
</dbReference>
<dbReference type="GO" id="GO:0004029">
    <property type="term" value="F:aldehyde dehydrogenase (NAD+) activity"/>
    <property type="evidence" value="ECO:0007669"/>
    <property type="project" value="TreeGrafter"/>
</dbReference>
<name>A0A1H6D4X7_9HYPH</name>
<dbReference type="Gene3D" id="3.40.50.720">
    <property type="entry name" value="NAD(P)-binding Rossmann-like Domain"/>
    <property type="match status" value="1"/>
</dbReference>
<dbReference type="RefSeq" id="WP_103875366.1">
    <property type="nucleotide sequence ID" value="NZ_FNUY01000016.1"/>
</dbReference>
<protein>
    <submittedName>
        <fullName evidence="2">NADH dehydrogenase</fullName>
    </submittedName>
</protein>
<sequence length="435" mass="46973">MEPVKTVAVTGASGYVGEAVCRALTKRGIAVRALSRRDPGIAGTRFVAYDLRHELEPGLLAGVDAVIHAAAETSRGAEPDIEAEIAALHRLADAAEAASARLIFVSSQTARSDAPTGYGRLKASAERIVLDRLGAVVRPGQVYGGPEKGLWGTLVSVAQRAPAIPRFMPEPRVQPIHVDDLADALVLLACEARPRPRVYAIADPRSVAFSRFIQLVAISRFGRRPIRVPVPLAPIIWALRGVEKLGVRPAFVRRLASLNDLPALDSVADMAELIPYHRRFPDGASRGTFCHRGLIREGVVLLRYATGREPDRWLLRSYARAVSSVGEAGPLELSGLTRLLPRGLTLFDQPAARRRNGEQDALSRRIDLALLLAESSAQHVDGFLMSSHTPTRLAQILQLGLALPLEAVGRLADAVAGPWLDRVRPRPIEGSDHPA</sequence>
<accession>A0A1H6D4X7</accession>
<dbReference type="InterPro" id="IPR001509">
    <property type="entry name" value="Epimerase_deHydtase"/>
</dbReference>
<dbReference type="SUPFAM" id="SSF51735">
    <property type="entry name" value="NAD(P)-binding Rossmann-fold domains"/>
    <property type="match status" value="1"/>
</dbReference>